<reference evidence="9 10" key="1">
    <citation type="journal article" date="2013" name="PLoS Genet.">
        <title>The genome and development-dependent transcriptomes of Pyronema confluens: a window into fungal evolution.</title>
        <authorList>
            <person name="Traeger S."/>
            <person name="Altegoer F."/>
            <person name="Freitag M."/>
            <person name="Gabaldon T."/>
            <person name="Kempken F."/>
            <person name="Kumar A."/>
            <person name="Marcet-Houben M."/>
            <person name="Poggeler S."/>
            <person name="Stajich J.E."/>
            <person name="Nowrousian M."/>
        </authorList>
    </citation>
    <scope>NUCLEOTIDE SEQUENCE [LARGE SCALE GENOMIC DNA]</scope>
    <source>
        <strain evidence="10">CBS 100304</strain>
        <tissue evidence="9">Vegetative mycelium</tissue>
    </source>
</reference>
<protein>
    <submittedName>
        <fullName evidence="9">Similar to Peptide transporter PTR2 acc. no. P32901</fullName>
    </submittedName>
</protein>
<evidence type="ECO:0000313" key="10">
    <source>
        <dbReference type="Proteomes" id="UP000018144"/>
    </source>
</evidence>
<evidence type="ECO:0000256" key="8">
    <source>
        <dbReference type="SAM" id="Phobius"/>
    </source>
</evidence>
<keyword evidence="10" id="KW-1185">Reference proteome</keyword>
<evidence type="ECO:0000256" key="3">
    <source>
        <dbReference type="ARBA" id="ARBA00022448"/>
    </source>
</evidence>
<keyword evidence="4 8" id="KW-0812">Transmembrane</keyword>
<feature type="transmembrane region" description="Helical" evidence="8">
    <location>
        <begin position="190"/>
        <end position="213"/>
    </location>
</feature>
<keyword evidence="6 8" id="KW-0472">Membrane</keyword>
<dbReference type="FunFam" id="1.20.1250.20:FF:000085">
    <property type="entry name" value="MFS peptide transporter Ptr2"/>
    <property type="match status" value="1"/>
</dbReference>
<feature type="transmembrane region" description="Helical" evidence="8">
    <location>
        <begin position="444"/>
        <end position="464"/>
    </location>
</feature>
<feature type="transmembrane region" description="Helical" evidence="8">
    <location>
        <begin position="587"/>
        <end position="606"/>
    </location>
</feature>
<keyword evidence="3" id="KW-0813">Transport</keyword>
<gene>
    <name evidence="9" type="ORF">PCON_08718</name>
</gene>
<keyword evidence="5 8" id="KW-1133">Transmembrane helix</keyword>
<comment type="subcellular location">
    <subcellularLocation>
        <location evidence="1">Membrane</location>
        <topology evidence="1">Multi-pass membrane protein</topology>
    </subcellularLocation>
</comment>
<dbReference type="Gene3D" id="1.20.1250.20">
    <property type="entry name" value="MFS general substrate transporter like domains"/>
    <property type="match status" value="1"/>
</dbReference>
<dbReference type="Pfam" id="PF00854">
    <property type="entry name" value="PTR2"/>
    <property type="match status" value="1"/>
</dbReference>
<name>U4LEG9_PYROM</name>
<evidence type="ECO:0000256" key="1">
    <source>
        <dbReference type="ARBA" id="ARBA00004141"/>
    </source>
</evidence>
<evidence type="ECO:0000256" key="7">
    <source>
        <dbReference type="SAM" id="MobiDB-lite"/>
    </source>
</evidence>
<accession>U4LEG9</accession>
<feature type="transmembrane region" description="Helical" evidence="8">
    <location>
        <begin position="157"/>
        <end position="178"/>
    </location>
</feature>
<dbReference type="InterPro" id="IPR000109">
    <property type="entry name" value="POT_fam"/>
</dbReference>
<dbReference type="SUPFAM" id="SSF103473">
    <property type="entry name" value="MFS general substrate transporter"/>
    <property type="match status" value="1"/>
</dbReference>
<feature type="region of interest" description="Disordered" evidence="7">
    <location>
        <begin position="1"/>
        <end position="53"/>
    </location>
</feature>
<dbReference type="GO" id="GO:0005886">
    <property type="term" value="C:plasma membrane"/>
    <property type="evidence" value="ECO:0007669"/>
    <property type="project" value="UniProtKB-ARBA"/>
</dbReference>
<dbReference type="OrthoDB" id="8904098at2759"/>
<evidence type="ECO:0000256" key="4">
    <source>
        <dbReference type="ARBA" id="ARBA00022692"/>
    </source>
</evidence>
<feature type="transmembrane region" description="Helical" evidence="8">
    <location>
        <begin position="303"/>
        <end position="324"/>
    </location>
</feature>
<dbReference type="Proteomes" id="UP000018144">
    <property type="component" value="Unassembled WGS sequence"/>
</dbReference>
<feature type="compositionally biased region" description="Basic and acidic residues" evidence="7">
    <location>
        <begin position="16"/>
        <end position="32"/>
    </location>
</feature>
<feature type="transmembrane region" description="Helical" evidence="8">
    <location>
        <begin position="278"/>
        <end position="297"/>
    </location>
</feature>
<feature type="transmembrane region" description="Helical" evidence="8">
    <location>
        <begin position="476"/>
        <end position="499"/>
    </location>
</feature>
<dbReference type="InterPro" id="IPR036259">
    <property type="entry name" value="MFS_trans_sf"/>
</dbReference>
<evidence type="ECO:0000313" key="9">
    <source>
        <dbReference type="EMBL" id="CCX30519.1"/>
    </source>
</evidence>
<organism evidence="9 10">
    <name type="scientific">Pyronema omphalodes (strain CBS 100304)</name>
    <name type="common">Pyronema confluens</name>
    <dbReference type="NCBI Taxonomy" id="1076935"/>
    <lineage>
        <taxon>Eukaryota</taxon>
        <taxon>Fungi</taxon>
        <taxon>Dikarya</taxon>
        <taxon>Ascomycota</taxon>
        <taxon>Pezizomycotina</taxon>
        <taxon>Pezizomycetes</taxon>
        <taxon>Pezizales</taxon>
        <taxon>Pyronemataceae</taxon>
        <taxon>Pyronema</taxon>
    </lineage>
</organism>
<dbReference type="GO" id="GO:0071916">
    <property type="term" value="F:dipeptide transmembrane transporter activity"/>
    <property type="evidence" value="ECO:0007669"/>
    <property type="project" value="UniProtKB-ARBA"/>
</dbReference>
<evidence type="ECO:0000256" key="2">
    <source>
        <dbReference type="ARBA" id="ARBA00005982"/>
    </source>
</evidence>
<dbReference type="EMBL" id="HF935441">
    <property type="protein sequence ID" value="CCX30519.1"/>
    <property type="molecule type" value="Genomic_DNA"/>
</dbReference>
<feature type="transmembrane region" description="Helical" evidence="8">
    <location>
        <begin position="519"/>
        <end position="543"/>
    </location>
</feature>
<dbReference type="OMA" id="HEHYSHT"/>
<sequence length="641" mass="71478">MTQPPPPPLTPTPELAESKSRDKEYPPLRDDASSVYSQPHPGEAGYIEPEEKDSKYITEHIVGDDSEDSDIVVVKTKSRHPDEPTEEDLTTLRRVPGVLPFVCYTIAFIEFCERLSFCGILTVFVNYIQQPLPEGSMTGAGGSDDQSGALGLGQKTATALVSFHSLWVYLMPLFGAYLADTRWGRYRTIVYAIFVTILGHAILVICSIPQIIIMPKLSMGLIIVAMVIIGMGAGTLKACCGTFMTEQTLDARSKVKVLKGGERVIVDNEMTVTRSYMYLYLFLNVGALAGKIGAAFAEKYIGFWLSYLIPTFMFMLCPFVMLWGRKRYVRVEPSGSVVTQAIKLIKHATKGRWSWNPITTYRKLSDPEMWNRAKPSRIPEEVRPIWMGFDDDWVEEVKRGLKACNVFLFYPFLWLAFLQMLHNFTSQAATMMCHGLPNDFFSNLNPIVLISMIPIFDQIIYPGLRRAKIDFSPLRRIFAGFLCITTALIWSAVVQYNIYKTSPCGKFANGCAEPSPISAWLQAGPFGLIAFGEILAVTTGMEYCFSKAPANMRSLVYSIYLVMTTIAGLISQAFVPLSDDPLLVHNYAIIAGILGLNCMLFARVFFTVDKAERAYRKNNMVQIKVGKAAGAKDLENLSGKS</sequence>
<dbReference type="PANTHER" id="PTHR11654">
    <property type="entry name" value="OLIGOPEPTIDE TRANSPORTER-RELATED"/>
    <property type="match status" value="1"/>
</dbReference>
<dbReference type="AlphaFoldDB" id="U4LEG9"/>
<feature type="transmembrane region" description="Helical" evidence="8">
    <location>
        <begin position="555"/>
        <end position="575"/>
    </location>
</feature>
<evidence type="ECO:0000256" key="5">
    <source>
        <dbReference type="ARBA" id="ARBA00022989"/>
    </source>
</evidence>
<feature type="transmembrane region" description="Helical" evidence="8">
    <location>
        <begin position="219"/>
        <end position="244"/>
    </location>
</feature>
<feature type="compositionally biased region" description="Pro residues" evidence="7">
    <location>
        <begin position="1"/>
        <end position="11"/>
    </location>
</feature>
<feature type="transmembrane region" description="Helical" evidence="8">
    <location>
        <begin position="406"/>
        <end position="424"/>
    </location>
</feature>
<comment type="similarity">
    <text evidence="2">Belongs to the major facilitator superfamily. Proton-dependent oligopeptide transporter (POT/PTR) (TC 2.A.17) family.</text>
</comment>
<dbReference type="eggNOG" id="KOG1237">
    <property type="taxonomic scope" value="Eukaryota"/>
</dbReference>
<proteinExistence type="inferred from homology"/>
<evidence type="ECO:0000256" key="6">
    <source>
        <dbReference type="ARBA" id="ARBA00023136"/>
    </source>
</evidence>